<name>A0A0F9WL27_9ZZZZ</name>
<accession>A0A0F9WL27</accession>
<dbReference type="AlphaFoldDB" id="A0A0F9WL27"/>
<sequence>MNILNKIESFEYDKNRHQQFGVKSAIIWGNSKDTNGCFPILYISKPKHISQEDYELLLDSIDIQFIIKGRKDGKDNQ</sequence>
<gene>
    <name evidence="1" type="ORF">LCGC14_0342500</name>
</gene>
<organism evidence="1">
    <name type="scientific">marine sediment metagenome</name>
    <dbReference type="NCBI Taxonomy" id="412755"/>
    <lineage>
        <taxon>unclassified sequences</taxon>
        <taxon>metagenomes</taxon>
        <taxon>ecological metagenomes</taxon>
    </lineage>
</organism>
<reference evidence="1" key="1">
    <citation type="journal article" date="2015" name="Nature">
        <title>Complex archaea that bridge the gap between prokaryotes and eukaryotes.</title>
        <authorList>
            <person name="Spang A."/>
            <person name="Saw J.H."/>
            <person name="Jorgensen S.L."/>
            <person name="Zaremba-Niedzwiedzka K."/>
            <person name="Martijn J."/>
            <person name="Lind A.E."/>
            <person name="van Eijk R."/>
            <person name="Schleper C."/>
            <person name="Guy L."/>
            <person name="Ettema T.J."/>
        </authorList>
    </citation>
    <scope>NUCLEOTIDE SEQUENCE</scope>
</reference>
<comment type="caution">
    <text evidence="1">The sequence shown here is derived from an EMBL/GenBank/DDBJ whole genome shotgun (WGS) entry which is preliminary data.</text>
</comment>
<evidence type="ECO:0000313" key="1">
    <source>
        <dbReference type="EMBL" id="KKN79233.1"/>
    </source>
</evidence>
<dbReference type="EMBL" id="LAZR01000251">
    <property type="protein sequence ID" value="KKN79233.1"/>
    <property type="molecule type" value="Genomic_DNA"/>
</dbReference>
<proteinExistence type="predicted"/>
<protein>
    <submittedName>
        <fullName evidence="1">Uncharacterized protein</fullName>
    </submittedName>
</protein>